<dbReference type="AlphaFoldDB" id="Q8KB73"/>
<name>Q8KB73_CHLTE</name>
<reference evidence="1 2" key="1">
    <citation type="journal article" date="2002" name="Proc. Natl. Acad. Sci. U.S.A.">
        <title>The complete genome sequence of Chlorobium tepidum TLS, a photosynthetic, anaerobic, green-sulfur bacterium.</title>
        <authorList>
            <person name="Eisen J.A."/>
            <person name="Nelson K.E."/>
            <person name="Paulsen I.T."/>
            <person name="Heidelberg J.F."/>
            <person name="Wu M."/>
            <person name="Dodson R.J."/>
            <person name="Deboy R."/>
            <person name="Gwinn M.L."/>
            <person name="Nelson W.C."/>
            <person name="Haft D.H."/>
            <person name="Hickey E.K."/>
            <person name="Peterson J.D."/>
            <person name="Durkin A.S."/>
            <person name="Kolonay J.L."/>
            <person name="Yang F."/>
            <person name="Holt I."/>
            <person name="Umayam L.A."/>
            <person name="Mason T."/>
            <person name="Brenner M."/>
            <person name="Shea T.P."/>
            <person name="Parksey D."/>
            <person name="Nierman W.C."/>
            <person name="Feldblyum T.V."/>
            <person name="Hansen C.L."/>
            <person name="Craven M.B."/>
            <person name="Radune D."/>
            <person name="Vamathevan J."/>
            <person name="Khouri H."/>
            <person name="White O."/>
            <person name="Gruber T.M."/>
            <person name="Ketchum K.A."/>
            <person name="Venter J.C."/>
            <person name="Tettelin H."/>
            <person name="Bryant D.A."/>
            <person name="Fraser C.M."/>
        </authorList>
    </citation>
    <scope>NUCLEOTIDE SEQUENCE [LARGE SCALE GENOMIC DNA]</scope>
    <source>
        <strain evidence="2">ATCC 49652 / DSM 12025 / NBRC 103806 / TLS</strain>
    </source>
</reference>
<dbReference type="KEGG" id="cte:CT1916"/>
<proteinExistence type="predicted"/>
<dbReference type="HOGENOM" id="CLU_2141432_0_0_10"/>
<protein>
    <submittedName>
        <fullName evidence="1">Uncharacterized protein</fullName>
    </submittedName>
</protein>
<dbReference type="OrthoDB" id="9931602at2"/>
<sequence>MCHLRVGCLFYTDAQLAYMRYSIAPYIPYQTNKRNKVARYCPVFSCRVYYKSSNGLLILSKLCWLHSPHPHPRQPNDRNSAKRLTAAALHLRIRAARSLWKYLREAFAVGER</sequence>
<gene>
    <name evidence="1" type="ordered locus">CT1916</name>
</gene>
<dbReference type="EnsemblBacteria" id="AAM73135">
    <property type="protein sequence ID" value="AAM73135"/>
    <property type="gene ID" value="CT1916"/>
</dbReference>
<organism evidence="1 2">
    <name type="scientific">Chlorobaculum tepidum (strain ATCC 49652 / DSM 12025 / NBRC 103806 / TLS)</name>
    <name type="common">Chlorobium tepidum</name>
    <dbReference type="NCBI Taxonomy" id="194439"/>
    <lineage>
        <taxon>Bacteria</taxon>
        <taxon>Pseudomonadati</taxon>
        <taxon>Chlorobiota</taxon>
        <taxon>Chlorobiia</taxon>
        <taxon>Chlorobiales</taxon>
        <taxon>Chlorobiaceae</taxon>
        <taxon>Chlorobaculum</taxon>
    </lineage>
</organism>
<dbReference type="Proteomes" id="UP000001007">
    <property type="component" value="Chromosome"/>
</dbReference>
<evidence type="ECO:0000313" key="1">
    <source>
        <dbReference type="EMBL" id="AAM73135.1"/>
    </source>
</evidence>
<dbReference type="STRING" id="194439.CT1916"/>
<dbReference type="EMBL" id="AE006470">
    <property type="protein sequence ID" value="AAM73135.1"/>
    <property type="molecule type" value="Genomic_DNA"/>
</dbReference>
<accession>Q8KB73</accession>
<evidence type="ECO:0000313" key="2">
    <source>
        <dbReference type="Proteomes" id="UP000001007"/>
    </source>
</evidence>
<keyword evidence="2" id="KW-1185">Reference proteome</keyword>